<name>A0A1W0BGQ5_9NOCA</name>
<dbReference type="AlphaFoldDB" id="A0A1W0BGQ5"/>
<protein>
    <recommendedName>
        <fullName evidence="3">DUF1444 domain-containing protein</fullName>
    </recommendedName>
</protein>
<evidence type="ECO:0000313" key="2">
    <source>
        <dbReference type="Proteomes" id="UP000188836"/>
    </source>
</evidence>
<organism evidence="1 2">
    <name type="scientific">Nocardia donostiensis</name>
    <dbReference type="NCBI Taxonomy" id="1538463"/>
    <lineage>
        <taxon>Bacteria</taxon>
        <taxon>Bacillati</taxon>
        <taxon>Actinomycetota</taxon>
        <taxon>Actinomycetes</taxon>
        <taxon>Mycobacteriales</taxon>
        <taxon>Nocardiaceae</taxon>
        <taxon>Nocardia</taxon>
    </lineage>
</organism>
<accession>A0A1W0BGQ5</accession>
<comment type="caution">
    <text evidence="1">The sequence shown here is derived from an EMBL/GenBank/DDBJ whole genome shotgun (WGS) entry which is preliminary data.</text>
</comment>
<sequence>MSALDDECEYRDFALLVFQQMRSAGIGDASYDPDEFAIRYGDGVIQLQNLYRETRGLDQSELRDELARIVPALVAGPEAPGSWGEVRPLLRPMLRAATYLTDDAPRLRRPLFPFIDEIVAIDLPEVVLFPARSILAEWGVTEEEVFDAARENIAEIVAPMEISDDGVAKIVSQERDFLPSWLLAEGWLASATRTFRHTPVVFVPDQQSLLVVPGDPELVASVYEVVEQEYREATRPLSPQGYTLDADGGVVAVDQLATAHRAPAQRARALLAGAEYDIQREWLAQKYEDELDPCYVSSLMVVEQGDGLRTVTVWGEDVDCALPEADALVFACDDGRSIQVPFRTAVDITGITPIPGLRPPRYRTNGWPLPEVLERLAGATGSVELPTAGQRR</sequence>
<evidence type="ECO:0008006" key="3">
    <source>
        <dbReference type="Google" id="ProtNLM"/>
    </source>
</evidence>
<dbReference type="EMBL" id="MUMY01000012">
    <property type="protein sequence ID" value="ONM47963.1"/>
    <property type="molecule type" value="Genomic_DNA"/>
</dbReference>
<dbReference type="STRING" id="1538463.B0T36_21510"/>
<reference evidence="1 2" key="1">
    <citation type="journal article" date="2016" name="Antonie Van Leeuwenhoek">
        <title>Nocardia donostiensis sp. nov., isolated from human respiratory specimens.</title>
        <authorList>
            <person name="Ercibengoa M."/>
            <person name="Bell M."/>
            <person name="Marimon J.M."/>
            <person name="Humrighouse B."/>
            <person name="Klenk H.P."/>
            <person name="Potter G."/>
            <person name="Perez-Trallero E."/>
        </authorList>
    </citation>
    <scope>NUCLEOTIDE SEQUENCE [LARGE SCALE GENOMIC DNA]</scope>
    <source>
        <strain evidence="1 2">X1655</strain>
    </source>
</reference>
<gene>
    <name evidence="1" type="ORF">B0T46_15110</name>
</gene>
<evidence type="ECO:0000313" key="1">
    <source>
        <dbReference type="EMBL" id="ONM47963.1"/>
    </source>
</evidence>
<proteinExistence type="predicted"/>
<dbReference type="Proteomes" id="UP000188836">
    <property type="component" value="Unassembled WGS sequence"/>
</dbReference>
<dbReference type="RefSeq" id="WP_077117618.1">
    <property type="nucleotide sequence ID" value="NZ_LOKT01000016.1"/>
</dbReference>
<dbReference type="OrthoDB" id="259915at2"/>
<keyword evidence="2" id="KW-1185">Reference proteome</keyword>